<dbReference type="Gene3D" id="3.40.30.10">
    <property type="entry name" value="Glutaredoxin"/>
    <property type="match status" value="1"/>
</dbReference>
<dbReference type="Proteomes" id="UP000290545">
    <property type="component" value="Unassembled WGS sequence"/>
</dbReference>
<evidence type="ECO:0000313" key="4">
    <source>
        <dbReference type="Proteomes" id="UP000290545"/>
    </source>
</evidence>
<dbReference type="AlphaFoldDB" id="A0A4Q1D3X3"/>
<dbReference type="RefSeq" id="WP_129004109.1">
    <property type="nucleotide sequence ID" value="NZ_SDHZ01000002.1"/>
</dbReference>
<keyword evidence="4" id="KW-1185">Reference proteome</keyword>
<protein>
    <submittedName>
        <fullName evidence="3">TlpA family protein disulfide reductase</fullName>
    </submittedName>
</protein>
<dbReference type="PANTHER" id="PTHR42852">
    <property type="entry name" value="THIOL:DISULFIDE INTERCHANGE PROTEIN DSBE"/>
    <property type="match status" value="1"/>
</dbReference>
<dbReference type="InterPro" id="IPR013766">
    <property type="entry name" value="Thioredoxin_domain"/>
</dbReference>
<dbReference type="SUPFAM" id="SSF52833">
    <property type="entry name" value="Thioredoxin-like"/>
    <property type="match status" value="1"/>
</dbReference>
<reference evidence="3 4" key="1">
    <citation type="submission" date="2019-01" db="EMBL/GenBank/DDBJ databases">
        <title>Filimonas sp. strain TTM-71.</title>
        <authorList>
            <person name="Chen W.-M."/>
        </authorList>
    </citation>
    <scope>NUCLEOTIDE SEQUENCE [LARGE SCALE GENOMIC DNA]</scope>
    <source>
        <strain evidence="3 4">TTM-71</strain>
    </source>
</reference>
<dbReference type="InterPro" id="IPR050553">
    <property type="entry name" value="Thioredoxin_ResA/DsbE_sf"/>
</dbReference>
<gene>
    <name evidence="3" type="ORF">ESB13_13440</name>
</gene>
<dbReference type="GO" id="GO:0016491">
    <property type="term" value="F:oxidoreductase activity"/>
    <property type="evidence" value="ECO:0007669"/>
    <property type="project" value="InterPro"/>
</dbReference>
<sequence>MMLRKFGFLAGCLFGLAVTGFAQFNQDAYKDANPAELVKRNDISKENLEGLVRYYRVKKDEKRAAELEALLIKQDPKGAFARMAAFSHTQRPGTTEEQIARCESFLKAFPLKEWNNNPARQEFIYYSTHRTLGAAYFDTKQFDKFLSMVKDLNFKTENELYRWNIMRAYVFKMVSYDSLYNISTPVIKDLIAKVKDGSYLESGVFTPEKAQENADQQLDNELSNHIQLLNTLGKYAEAKTYYRHLSAKGTYGSAELNEIYLNILEKLGQKAEMKPFLEKTVKANTVTPAMFNKLKTIYQEEHKNLDGYDTYINSLKSDDERKAMEAYVKEHLTNNEYKPFALENADGQLVRSSEWGNKIVVIDFWATWCKPCIAAFPGMQMLVDKYANDSEVGIYLIGTMQNGDYKNKSVGYVKSQGFRFNLLHDAVNKENGEQDVVFKTFVPFFKSSAIPRKVVLKDGIMRYSSEGYSGSPSKLVDELSYVIELLKAEK</sequence>
<feature type="domain" description="Thioredoxin" evidence="2">
    <location>
        <begin position="331"/>
        <end position="490"/>
    </location>
</feature>
<dbReference type="PROSITE" id="PS51352">
    <property type="entry name" value="THIOREDOXIN_2"/>
    <property type="match status" value="1"/>
</dbReference>
<dbReference type="CDD" id="cd02966">
    <property type="entry name" value="TlpA_like_family"/>
    <property type="match status" value="1"/>
</dbReference>
<dbReference type="InterPro" id="IPR036249">
    <property type="entry name" value="Thioredoxin-like_sf"/>
</dbReference>
<keyword evidence="1" id="KW-0732">Signal</keyword>
<dbReference type="Pfam" id="PF00578">
    <property type="entry name" value="AhpC-TSA"/>
    <property type="match status" value="1"/>
</dbReference>
<dbReference type="OrthoDB" id="634996at2"/>
<feature type="signal peptide" evidence="1">
    <location>
        <begin position="1"/>
        <end position="22"/>
    </location>
</feature>
<organism evidence="3 4">
    <name type="scientific">Filimonas effusa</name>
    <dbReference type="NCBI Taxonomy" id="2508721"/>
    <lineage>
        <taxon>Bacteria</taxon>
        <taxon>Pseudomonadati</taxon>
        <taxon>Bacteroidota</taxon>
        <taxon>Chitinophagia</taxon>
        <taxon>Chitinophagales</taxon>
        <taxon>Chitinophagaceae</taxon>
        <taxon>Filimonas</taxon>
    </lineage>
</organism>
<evidence type="ECO:0000259" key="2">
    <source>
        <dbReference type="PROSITE" id="PS51352"/>
    </source>
</evidence>
<proteinExistence type="predicted"/>
<dbReference type="InterPro" id="IPR000866">
    <property type="entry name" value="AhpC/TSA"/>
</dbReference>
<name>A0A4Q1D3X3_9BACT</name>
<evidence type="ECO:0000313" key="3">
    <source>
        <dbReference type="EMBL" id="RXK83120.1"/>
    </source>
</evidence>
<feature type="chain" id="PRO_5020929398" evidence="1">
    <location>
        <begin position="23"/>
        <end position="490"/>
    </location>
</feature>
<comment type="caution">
    <text evidence="3">The sequence shown here is derived from an EMBL/GenBank/DDBJ whole genome shotgun (WGS) entry which is preliminary data.</text>
</comment>
<dbReference type="EMBL" id="SDHZ01000002">
    <property type="protein sequence ID" value="RXK83120.1"/>
    <property type="molecule type" value="Genomic_DNA"/>
</dbReference>
<evidence type="ECO:0000256" key="1">
    <source>
        <dbReference type="SAM" id="SignalP"/>
    </source>
</evidence>
<dbReference type="PANTHER" id="PTHR42852:SF17">
    <property type="entry name" value="THIOREDOXIN-LIKE PROTEIN HI_1115"/>
    <property type="match status" value="1"/>
</dbReference>
<accession>A0A4Q1D3X3</accession>
<dbReference type="GO" id="GO:0016209">
    <property type="term" value="F:antioxidant activity"/>
    <property type="evidence" value="ECO:0007669"/>
    <property type="project" value="InterPro"/>
</dbReference>